<evidence type="ECO:0000259" key="1">
    <source>
        <dbReference type="Pfam" id="PF01636"/>
    </source>
</evidence>
<proteinExistence type="predicted"/>
<dbReference type="AlphaFoldDB" id="A0A4R4ERT7"/>
<dbReference type="Proteomes" id="UP000295418">
    <property type="component" value="Unassembled WGS sequence"/>
</dbReference>
<keyword evidence="3" id="KW-1185">Reference proteome</keyword>
<dbReference type="RefSeq" id="WP_132416177.1">
    <property type="nucleotide sequence ID" value="NZ_SKFG01000001.1"/>
</dbReference>
<dbReference type="InterPro" id="IPR002575">
    <property type="entry name" value="Aminoglycoside_PTrfase"/>
</dbReference>
<evidence type="ECO:0000313" key="3">
    <source>
        <dbReference type="Proteomes" id="UP000295418"/>
    </source>
</evidence>
<dbReference type="InterPro" id="IPR047175">
    <property type="entry name" value="CotS-like"/>
</dbReference>
<sequence length="298" mass="35179">MNQTQINTFYNLTITKIEPVKDVYKLHTKQNGILCLKCYNTSSADMDFIAQVFTHLKNKDYPYAPIIFPTRTDTSWFRIKDTYYMLTNWVNGVSPNFNHRRAIKKAVIALAKFHQYAEGLPKEIIPPSRQHLHKLSEKIALYKQILETKLSTNEAKPLLDLCDQASFYLRDEQSVTALQQEAAAGAFTHGDYNYPNLVKYNHHLYLIDFENCRHLTRMTDLSHILHRNFAWNGSTTLRFIDYYENYRPLPREHRHLLAALLHIPYPVIRDLNLKRQTAIRLPSTYQIDKYVRYLKRLL</sequence>
<dbReference type="Pfam" id="PF01636">
    <property type="entry name" value="APH"/>
    <property type="match status" value="1"/>
</dbReference>
<dbReference type="GO" id="GO:0042601">
    <property type="term" value="C:endospore-forming forespore"/>
    <property type="evidence" value="ECO:0007669"/>
    <property type="project" value="TreeGrafter"/>
</dbReference>
<dbReference type="OrthoDB" id="9771902at2"/>
<comment type="caution">
    <text evidence="2">The sequence shown here is derived from an EMBL/GenBank/DDBJ whole genome shotgun (WGS) entry which is preliminary data.</text>
</comment>
<dbReference type="Gene3D" id="3.90.1200.10">
    <property type="match status" value="1"/>
</dbReference>
<evidence type="ECO:0000313" key="2">
    <source>
        <dbReference type="EMBL" id="TCZ81158.1"/>
    </source>
</evidence>
<dbReference type="SUPFAM" id="SSF56112">
    <property type="entry name" value="Protein kinase-like (PK-like)"/>
    <property type="match status" value="1"/>
</dbReference>
<accession>A0A4R4ERT7</accession>
<protein>
    <recommendedName>
        <fullName evidence="1">Aminoglycoside phosphotransferase domain-containing protein</fullName>
    </recommendedName>
</protein>
<name>A0A4R4ERT7_9BACL</name>
<reference evidence="2 3" key="1">
    <citation type="submission" date="2019-03" db="EMBL/GenBank/DDBJ databases">
        <authorList>
            <person name="Kim M.K.M."/>
        </authorList>
    </citation>
    <scope>NUCLEOTIDE SEQUENCE [LARGE SCALE GENOMIC DNA]</scope>
    <source>
        <strain evidence="2 3">18JY21-1</strain>
    </source>
</reference>
<dbReference type="PANTHER" id="PTHR39179:SF1">
    <property type="entry name" value="SPORE COAT PROTEIN I"/>
    <property type="match status" value="1"/>
</dbReference>
<gene>
    <name evidence="2" type="ORF">E0485_02460</name>
</gene>
<dbReference type="InterPro" id="IPR011009">
    <property type="entry name" value="Kinase-like_dom_sf"/>
</dbReference>
<feature type="domain" description="Aminoglycoside phosphotransferase" evidence="1">
    <location>
        <begin position="22"/>
        <end position="248"/>
    </location>
</feature>
<dbReference type="Gene3D" id="3.30.200.20">
    <property type="entry name" value="Phosphorylase Kinase, domain 1"/>
    <property type="match status" value="1"/>
</dbReference>
<organism evidence="2 3">
    <name type="scientific">Paenibacillus albiflavus</name>
    <dbReference type="NCBI Taxonomy" id="2545760"/>
    <lineage>
        <taxon>Bacteria</taxon>
        <taxon>Bacillati</taxon>
        <taxon>Bacillota</taxon>
        <taxon>Bacilli</taxon>
        <taxon>Bacillales</taxon>
        <taxon>Paenibacillaceae</taxon>
        <taxon>Paenibacillus</taxon>
    </lineage>
</organism>
<dbReference type="PANTHER" id="PTHR39179">
    <property type="entry name" value="SPORE COAT PROTEIN I"/>
    <property type="match status" value="1"/>
</dbReference>
<dbReference type="EMBL" id="SKFG01000001">
    <property type="protein sequence ID" value="TCZ81158.1"/>
    <property type="molecule type" value="Genomic_DNA"/>
</dbReference>